<dbReference type="AlphaFoldDB" id="A0A1M6PVJ9"/>
<proteinExistence type="predicted"/>
<dbReference type="InterPro" id="IPR012657">
    <property type="entry name" value="23S_rRNA-intervening_sequence"/>
</dbReference>
<dbReference type="PANTHER" id="PTHR38471:SF2">
    <property type="entry name" value="FOUR HELIX BUNDLE PROTEIN"/>
    <property type="match status" value="1"/>
</dbReference>
<gene>
    <name evidence="1" type="ORF">SAMN02745883_01329</name>
</gene>
<evidence type="ECO:0000313" key="1">
    <source>
        <dbReference type="EMBL" id="SHK11917.1"/>
    </source>
</evidence>
<dbReference type="SUPFAM" id="SSF158446">
    <property type="entry name" value="IVS-encoded protein-like"/>
    <property type="match status" value="1"/>
</dbReference>
<reference evidence="1 2" key="1">
    <citation type="submission" date="2016-11" db="EMBL/GenBank/DDBJ databases">
        <authorList>
            <person name="Jaros S."/>
            <person name="Januszkiewicz K."/>
            <person name="Wedrychowicz H."/>
        </authorList>
    </citation>
    <scope>NUCLEOTIDE SEQUENCE [LARGE SCALE GENOMIC DNA]</scope>
    <source>
        <strain evidence="1 2">DSM 14501</strain>
    </source>
</reference>
<evidence type="ECO:0000313" key="2">
    <source>
        <dbReference type="Proteomes" id="UP000184082"/>
    </source>
</evidence>
<dbReference type="Gene3D" id="1.20.1440.60">
    <property type="entry name" value="23S rRNA-intervening sequence"/>
    <property type="match status" value="1"/>
</dbReference>
<sequence>MKNGFEDLEVWKKSHELTLEIYRLTNEFPKEERFRLIDQLCRSASSIPANIAEGKGRYHKNEFKHFLYVARGSLEETKYHLILAKDLGYIENEKFNELIKLIQQTGKMLNGLIKSL</sequence>
<dbReference type="EMBL" id="FRAJ01000009">
    <property type="protein sequence ID" value="SHK11917.1"/>
    <property type="molecule type" value="Genomic_DNA"/>
</dbReference>
<dbReference type="PANTHER" id="PTHR38471">
    <property type="entry name" value="FOUR HELIX BUNDLE PROTEIN"/>
    <property type="match status" value="1"/>
</dbReference>
<dbReference type="NCBIfam" id="TIGR02436">
    <property type="entry name" value="four helix bundle protein"/>
    <property type="match status" value="1"/>
</dbReference>
<dbReference type="Proteomes" id="UP000184082">
    <property type="component" value="Unassembled WGS sequence"/>
</dbReference>
<protein>
    <submittedName>
        <fullName evidence="1">Four helix bundle protein</fullName>
    </submittedName>
</protein>
<dbReference type="RefSeq" id="WP_072966810.1">
    <property type="nucleotide sequence ID" value="NZ_FRAJ01000009.1"/>
</dbReference>
<dbReference type="CDD" id="cd16377">
    <property type="entry name" value="23S_rRNA_IVP_like"/>
    <property type="match status" value="1"/>
</dbReference>
<organism evidence="1 2">
    <name type="scientific">Caminicella sporogenes DSM 14501</name>
    <dbReference type="NCBI Taxonomy" id="1121266"/>
    <lineage>
        <taxon>Bacteria</taxon>
        <taxon>Bacillati</taxon>
        <taxon>Bacillota</taxon>
        <taxon>Clostridia</taxon>
        <taxon>Peptostreptococcales</taxon>
        <taxon>Caminicellaceae</taxon>
        <taxon>Caminicella</taxon>
    </lineage>
</organism>
<name>A0A1M6PVJ9_9FIRM</name>
<dbReference type="Pfam" id="PF05635">
    <property type="entry name" value="23S_rRNA_IVP"/>
    <property type="match status" value="1"/>
</dbReference>
<keyword evidence="2" id="KW-1185">Reference proteome</keyword>
<dbReference type="STRING" id="1121266.SAMN02745883_01329"/>
<dbReference type="InterPro" id="IPR036583">
    <property type="entry name" value="23S_rRNA_IVS_sf"/>
</dbReference>
<accession>A0A1M6PVJ9</accession>